<evidence type="ECO:0000256" key="2">
    <source>
        <dbReference type="ARBA" id="ARBA00022840"/>
    </source>
</evidence>
<dbReference type="InterPro" id="IPR025943">
    <property type="entry name" value="Sigma_54_int_dom_ATP-bd_2"/>
</dbReference>
<name>A0ABV2SL47_9GAMM</name>
<keyword evidence="5" id="KW-1185">Reference proteome</keyword>
<feature type="domain" description="Sigma-54 factor interaction" evidence="3">
    <location>
        <begin position="20"/>
        <end position="258"/>
    </location>
</feature>
<protein>
    <submittedName>
        <fullName evidence="4">Sigma54-dependent transcription regulator</fullName>
    </submittedName>
</protein>
<dbReference type="InterPro" id="IPR003593">
    <property type="entry name" value="AAA+_ATPase"/>
</dbReference>
<dbReference type="PROSITE" id="PS00676">
    <property type="entry name" value="SIGMA54_INTERACT_2"/>
    <property type="match status" value="1"/>
</dbReference>
<dbReference type="SUPFAM" id="SSF52540">
    <property type="entry name" value="P-loop containing nucleoside triphosphate hydrolases"/>
    <property type="match status" value="1"/>
</dbReference>
<keyword evidence="1" id="KW-0547">Nucleotide-binding</keyword>
<accession>A0ABV2SL47</accession>
<dbReference type="Pfam" id="PF00158">
    <property type="entry name" value="Sigma54_activat"/>
    <property type="match status" value="1"/>
</dbReference>
<dbReference type="PANTHER" id="PTHR32071:SF14">
    <property type="entry name" value="TRANSCRIPTIONAL REGULATORY PROTEIN RTCR"/>
    <property type="match status" value="1"/>
</dbReference>
<sequence>MAKRYFEESSSGQDFLKSGIQTRNNHFNQMIAEIERVALRSKDPILLQGPTGAGKTQLARRIYELKSMRKEIKGSFVPVNCATLKGAGAMSALFGHYKGAYTGAVNHREGYLRHADKGILFLDEIGELGLDEQAMLLHALEEKSFYPLGSDKAVSSDFQLLAGTNRNLRQAVQEGRFREDLLSRIDIWCWRLPALKERLEDMEANIDFELHQHTRSTNKQVRFNKAARERYLNFATTPDALWSSNFRDLNASINRMVTLSEFGRIDEANVVSETERLSSRWHQKEQNPEVELSDYLDEETLVSIDHFDKLQLMSIINVCQQSRTLAEAGRKLFDVSRSQKASVNDSHRLRTYLKKFGLDFKSLTT</sequence>
<dbReference type="EMBL" id="JBEWTB010000002">
    <property type="protein sequence ID" value="MET4758501.1"/>
    <property type="molecule type" value="Genomic_DNA"/>
</dbReference>
<dbReference type="Proteomes" id="UP001549366">
    <property type="component" value="Unassembled WGS sequence"/>
</dbReference>
<dbReference type="Gene3D" id="1.10.8.60">
    <property type="match status" value="1"/>
</dbReference>
<comment type="caution">
    <text evidence="4">The sequence shown here is derived from an EMBL/GenBank/DDBJ whole genome shotgun (WGS) entry which is preliminary data.</text>
</comment>
<evidence type="ECO:0000313" key="4">
    <source>
        <dbReference type="EMBL" id="MET4758501.1"/>
    </source>
</evidence>
<keyword evidence="2" id="KW-0067">ATP-binding</keyword>
<dbReference type="RefSeq" id="WP_354008581.1">
    <property type="nucleotide sequence ID" value="NZ_JBEWTA010000001.1"/>
</dbReference>
<dbReference type="PROSITE" id="PS50045">
    <property type="entry name" value="SIGMA54_INTERACT_4"/>
    <property type="match status" value="1"/>
</dbReference>
<reference evidence="4 5" key="1">
    <citation type="submission" date="2024-06" db="EMBL/GenBank/DDBJ databases">
        <title>Genomic Encyclopedia of Type Strains, Phase V (KMG-V): Genome sequencing to study the core and pangenomes of soil and plant-associated prokaryotes.</title>
        <authorList>
            <person name="Whitman W."/>
        </authorList>
    </citation>
    <scope>NUCLEOTIDE SEQUENCE [LARGE SCALE GENOMIC DNA]</scope>
    <source>
        <strain evidence="4 5">NE40</strain>
    </source>
</reference>
<dbReference type="CDD" id="cd00009">
    <property type="entry name" value="AAA"/>
    <property type="match status" value="1"/>
</dbReference>
<evidence type="ECO:0000256" key="1">
    <source>
        <dbReference type="ARBA" id="ARBA00022741"/>
    </source>
</evidence>
<proteinExistence type="predicted"/>
<dbReference type="SMART" id="SM00382">
    <property type="entry name" value="AAA"/>
    <property type="match status" value="1"/>
</dbReference>
<gene>
    <name evidence="4" type="ORF">V5J35_003693</name>
</gene>
<dbReference type="InterPro" id="IPR027417">
    <property type="entry name" value="P-loop_NTPase"/>
</dbReference>
<evidence type="ECO:0000313" key="5">
    <source>
        <dbReference type="Proteomes" id="UP001549366"/>
    </source>
</evidence>
<dbReference type="Gene3D" id="3.40.50.300">
    <property type="entry name" value="P-loop containing nucleotide triphosphate hydrolases"/>
    <property type="match status" value="1"/>
</dbReference>
<evidence type="ECO:0000259" key="3">
    <source>
        <dbReference type="PROSITE" id="PS50045"/>
    </source>
</evidence>
<dbReference type="PANTHER" id="PTHR32071">
    <property type="entry name" value="TRANSCRIPTIONAL REGULATORY PROTEIN"/>
    <property type="match status" value="1"/>
</dbReference>
<organism evidence="4 5">
    <name type="scientific">Endozoicomonas lisbonensis</name>
    <dbReference type="NCBI Taxonomy" id="3120522"/>
    <lineage>
        <taxon>Bacteria</taxon>
        <taxon>Pseudomonadati</taxon>
        <taxon>Pseudomonadota</taxon>
        <taxon>Gammaproteobacteria</taxon>
        <taxon>Oceanospirillales</taxon>
        <taxon>Endozoicomonadaceae</taxon>
        <taxon>Endozoicomonas</taxon>
    </lineage>
</organism>
<dbReference type="InterPro" id="IPR002078">
    <property type="entry name" value="Sigma_54_int"/>
</dbReference>